<evidence type="ECO:0000259" key="1">
    <source>
        <dbReference type="Pfam" id="PF19050"/>
    </source>
</evidence>
<gene>
    <name evidence="2" type="ORF">AMJAP_1441</name>
</gene>
<reference evidence="2 3" key="1">
    <citation type="journal article" date="2008" name="Int. J. Syst. Evol. Microbiol.">
        <title>Amphritea japonica sp. nov. and Amphritea balenae sp. nov., isolated from the sediment adjacent to sperm whale carcasses off Kagoshima, Japan.</title>
        <authorList>
            <person name="Miyazaki M."/>
            <person name="Nogi Y."/>
            <person name="Fujiwara Y."/>
            <person name="Kawato M."/>
            <person name="Nagahama T."/>
            <person name="Kubokawa K."/>
            <person name="Horikoshi K."/>
        </authorList>
    </citation>
    <scope>NUCLEOTIDE SEQUENCE [LARGE SCALE GENOMIC DNA]</scope>
    <source>
        <strain evidence="2 3">ATCC BAA-1530</strain>
    </source>
</reference>
<name>A0A7R6PDC7_9GAMM</name>
<evidence type="ECO:0000313" key="2">
    <source>
        <dbReference type="EMBL" id="BBB26036.1"/>
    </source>
</evidence>
<dbReference type="InterPro" id="IPR038607">
    <property type="entry name" value="PhoD-like_sf"/>
</dbReference>
<dbReference type="Pfam" id="PF19050">
    <property type="entry name" value="PhoD_2"/>
    <property type="match status" value="1"/>
</dbReference>
<dbReference type="Gene3D" id="3.60.21.70">
    <property type="entry name" value="PhoD-like phosphatase"/>
    <property type="match status" value="1"/>
</dbReference>
<dbReference type="PANTHER" id="PTHR46689:SF2">
    <property type="entry name" value="WW DOMAIN PROTEIN (AFU_ORTHOLOGUE AFUA_6G06520)"/>
    <property type="match status" value="1"/>
</dbReference>
<organism evidence="2 3">
    <name type="scientific">Amphritea japonica ATCC BAA-1530</name>
    <dbReference type="NCBI Taxonomy" id="1278309"/>
    <lineage>
        <taxon>Bacteria</taxon>
        <taxon>Pseudomonadati</taxon>
        <taxon>Pseudomonadota</taxon>
        <taxon>Gammaproteobacteria</taxon>
        <taxon>Oceanospirillales</taxon>
        <taxon>Oceanospirillaceae</taxon>
        <taxon>Amphritea</taxon>
    </lineage>
</organism>
<dbReference type="PANTHER" id="PTHR46689">
    <property type="entry name" value="MEMBRANE PROTEIN, PUTATIVE-RELATED"/>
    <property type="match status" value="1"/>
</dbReference>
<dbReference type="AlphaFoldDB" id="A0A7R6PDC7"/>
<dbReference type="GO" id="GO:0016020">
    <property type="term" value="C:membrane"/>
    <property type="evidence" value="ECO:0007669"/>
    <property type="project" value="TreeGrafter"/>
</dbReference>
<dbReference type="Proteomes" id="UP000595663">
    <property type="component" value="Chromosome"/>
</dbReference>
<dbReference type="SUPFAM" id="SSF56300">
    <property type="entry name" value="Metallo-dependent phosphatases"/>
    <property type="match status" value="1"/>
</dbReference>
<dbReference type="CDD" id="cd07389">
    <property type="entry name" value="MPP_PhoD"/>
    <property type="match status" value="1"/>
</dbReference>
<dbReference type="KEGG" id="ajp:AMJAP_1441"/>
<dbReference type="OrthoDB" id="9795624at2"/>
<dbReference type="EMBL" id="AP014545">
    <property type="protein sequence ID" value="BBB26036.1"/>
    <property type="molecule type" value="Genomic_DNA"/>
</dbReference>
<evidence type="ECO:0000313" key="3">
    <source>
        <dbReference type="Proteomes" id="UP000595663"/>
    </source>
</evidence>
<feature type="domain" description="PhoD-like phosphatase" evidence="1">
    <location>
        <begin position="92"/>
        <end position="335"/>
    </location>
</feature>
<protein>
    <submittedName>
        <fullName evidence="2">Metallophosphatase</fullName>
    </submittedName>
</protein>
<keyword evidence="3" id="KW-1185">Reference proteome</keyword>
<dbReference type="InterPro" id="IPR029052">
    <property type="entry name" value="Metallo-depent_PP-like"/>
</dbReference>
<sequence length="494" mass="56959">MNKLKLGPVLGVESDTRYTLCFSTEPGIVETEVNFDGRVVACQQIGDTPSSRVWRVSIDLPVAEDGKTITYQILIAGELACCRNGRDHWQLYSPGRREEPKIVYTSCNGFSSLDLMHKTQKPFRLWKKMAKAHLTEAVSIMLMGGDQLYADSLWTEVAELRKWNDLSYKKKIARKASKTLQAQVDRFYDRLYQDRWSNEQMSLMLASVPSVMMWDDHDIFDGWGSFPKALQSCDVFQLIFKTAKRYFELFQVRSRENTALLKQDAEHYASAFRFRNYHILTLDNRTERSLKQVMSGDAQWPLLNRYLDNLDEDGHLLVLSAVPVVYRDFTFAEGVLDATPWEEELTDDLKDHWRSKEHQGERARLIHRLLDSAKRRADVNSESKTVILSGDVHLGCIGVINDKARSCKIHQVVSSGIVHPAPSKLQWIGIMAVTNDRDEYLDENRDIQISMLSPFASDKYIRCRNYVTLKVGSDHKLWVNWESEGKDKPYFPIQ</sequence>
<accession>A0A7R6PDC7</accession>
<dbReference type="InterPro" id="IPR018946">
    <property type="entry name" value="PhoD-like_MPP"/>
</dbReference>
<dbReference type="RefSeq" id="WP_019621644.1">
    <property type="nucleotide sequence ID" value="NZ_AP014545.1"/>
</dbReference>
<dbReference type="InterPro" id="IPR043904">
    <property type="entry name" value="PhoD_2-like"/>
</dbReference>
<proteinExistence type="predicted"/>